<dbReference type="GO" id="GO:0004523">
    <property type="term" value="F:RNA-DNA hybrid ribonuclease activity"/>
    <property type="evidence" value="ECO:0007669"/>
    <property type="project" value="InterPro"/>
</dbReference>
<dbReference type="AlphaFoldDB" id="A0A9P4VKF0"/>
<dbReference type="OrthoDB" id="8063979at2759"/>
<feature type="domain" description="RNase H type-1" evidence="1">
    <location>
        <begin position="1"/>
        <end position="98"/>
    </location>
</feature>
<sequence length="122" mass="13801">MDVELFAILKALERENTQCEKGQSIAKNLWVFVDSQAALKRLQKNSLDGGQELSVLITDLCNTLTNEWEMKITFSWVPGHKNIFGNDIADKLAKKGLDHNPISTSFTSLSYIKRKCKEKILS</sequence>
<dbReference type="InterPro" id="IPR002156">
    <property type="entry name" value="RNaseH_domain"/>
</dbReference>
<protein>
    <recommendedName>
        <fullName evidence="1">RNase H type-1 domain-containing protein</fullName>
    </recommendedName>
</protein>
<dbReference type="InterPro" id="IPR036397">
    <property type="entry name" value="RNaseH_sf"/>
</dbReference>
<reference evidence="2" key="1">
    <citation type="journal article" date="2020" name="Stud. Mycol.">
        <title>101 Dothideomycetes genomes: a test case for predicting lifestyles and emergence of pathogens.</title>
        <authorList>
            <person name="Haridas S."/>
            <person name="Albert R."/>
            <person name="Binder M."/>
            <person name="Bloem J."/>
            <person name="Labutti K."/>
            <person name="Salamov A."/>
            <person name="Andreopoulos B."/>
            <person name="Baker S."/>
            <person name="Barry K."/>
            <person name="Bills G."/>
            <person name="Bluhm B."/>
            <person name="Cannon C."/>
            <person name="Castanera R."/>
            <person name="Culley D."/>
            <person name="Daum C."/>
            <person name="Ezra D."/>
            <person name="Gonzalez J."/>
            <person name="Henrissat B."/>
            <person name="Kuo A."/>
            <person name="Liang C."/>
            <person name="Lipzen A."/>
            <person name="Lutzoni F."/>
            <person name="Magnuson J."/>
            <person name="Mondo S."/>
            <person name="Nolan M."/>
            <person name="Ohm R."/>
            <person name="Pangilinan J."/>
            <person name="Park H.-J."/>
            <person name="Ramirez L."/>
            <person name="Alfaro M."/>
            <person name="Sun H."/>
            <person name="Tritt A."/>
            <person name="Yoshinaga Y."/>
            <person name="Zwiers L.-H."/>
            <person name="Turgeon B."/>
            <person name="Goodwin S."/>
            <person name="Spatafora J."/>
            <person name="Crous P."/>
            <person name="Grigoriev I."/>
        </authorList>
    </citation>
    <scope>NUCLEOTIDE SEQUENCE</scope>
    <source>
        <strain evidence="2">CBS 101060</strain>
    </source>
</reference>
<organism evidence="2 3">
    <name type="scientific">Patellaria atrata CBS 101060</name>
    <dbReference type="NCBI Taxonomy" id="1346257"/>
    <lineage>
        <taxon>Eukaryota</taxon>
        <taxon>Fungi</taxon>
        <taxon>Dikarya</taxon>
        <taxon>Ascomycota</taxon>
        <taxon>Pezizomycotina</taxon>
        <taxon>Dothideomycetes</taxon>
        <taxon>Dothideomycetes incertae sedis</taxon>
        <taxon>Patellariales</taxon>
        <taxon>Patellariaceae</taxon>
        <taxon>Patellaria</taxon>
    </lineage>
</organism>
<evidence type="ECO:0000313" key="3">
    <source>
        <dbReference type="Proteomes" id="UP000799429"/>
    </source>
</evidence>
<comment type="caution">
    <text evidence="2">The sequence shown here is derived from an EMBL/GenBank/DDBJ whole genome shotgun (WGS) entry which is preliminary data.</text>
</comment>
<evidence type="ECO:0000259" key="1">
    <source>
        <dbReference type="PROSITE" id="PS50879"/>
    </source>
</evidence>
<dbReference type="PROSITE" id="PS50879">
    <property type="entry name" value="RNASE_H_1"/>
    <property type="match status" value="1"/>
</dbReference>
<dbReference type="Proteomes" id="UP000799429">
    <property type="component" value="Unassembled WGS sequence"/>
</dbReference>
<gene>
    <name evidence="2" type="ORF">M501DRAFT_997061</name>
</gene>
<dbReference type="InterPro" id="IPR012337">
    <property type="entry name" value="RNaseH-like_sf"/>
</dbReference>
<feature type="non-terminal residue" evidence="2">
    <location>
        <position position="122"/>
    </location>
</feature>
<name>A0A9P4VKF0_9PEZI</name>
<dbReference type="CDD" id="cd09276">
    <property type="entry name" value="Rnase_HI_RT_non_LTR"/>
    <property type="match status" value="1"/>
</dbReference>
<dbReference type="GO" id="GO:0003676">
    <property type="term" value="F:nucleic acid binding"/>
    <property type="evidence" value="ECO:0007669"/>
    <property type="project" value="InterPro"/>
</dbReference>
<dbReference type="Gene3D" id="3.30.420.10">
    <property type="entry name" value="Ribonuclease H-like superfamily/Ribonuclease H"/>
    <property type="match status" value="1"/>
</dbReference>
<evidence type="ECO:0000313" key="2">
    <source>
        <dbReference type="EMBL" id="KAF2836306.1"/>
    </source>
</evidence>
<dbReference type="EMBL" id="MU006104">
    <property type="protein sequence ID" value="KAF2836306.1"/>
    <property type="molecule type" value="Genomic_DNA"/>
</dbReference>
<keyword evidence="3" id="KW-1185">Reference proteome</keyword>
<accession>A0A9P4VKF0</accession>
<dbReference type="Pfam" id="PF00075">
    <property type="entry name" value="RNase_H"/>
    <property type="match status" value="1"/>
</dbReference>
<proteinExistence type="predicted"/>
<feature type="non-terminal residue" evidence="2">
    <location>
        <position position="1"/>
    </location>
</feature>
<dbReference type="SUPFAM" id="SSF53098">
    <property type="entry name" value="Ribonuclease H-like"/>
    <property type="match status" value="1"/>
</dbReference>